<name>A0AC35TXL9_9BILA</name>
<dbReference type="Proteomes" id="UP000095286">
    <property type="component" value="Unplaced"/>
</dbReference>
<sequence>MDFKGDDIEYLGAANLADEIQYLGTTRTQEGAGPPASRKRKIVIDGNTKTERTTLKYNDKKGILEANKNSVFYDHLENGSIPTGSNFRPSQLTKNFIPRDNFTRSLQRSGFRAAYDKAALNPLRDYKKVDEAKATKAIRGKACRSTLEGFDCECCRDYYNALDLSTPEKKERINKVSRHRGIMFNVTKTPPGYWDKDYMSESEQKRNGLLVVSNSPFFLKNKPTSRRFIFKDDSDEEGKPGKLLISLLNDATETTNNKPTPRRLTFKGDSDEEGKPGKLQISLLNDATETTNPPSIHSLKENEDNLGNLKRKKKMASSTKARIEELKTALESRYKTMENLSKDRDTFVNKRTQLETQLTENKMVEKEFALLEGDAKVFKLIGPALVKQDLDESKQNVQKRLEYINGEIKRVEKALEELPEKLKNEQDEISKLQVMVQAVMASAGAK</sequence>
<accession>A0AC35TXL9</accession>
<organism evidence="1 2">
    <name type="scientific">Rhabditophanes sp. KR3021</name>
    <dbReference type="NCBI Taxonomy" id="114890"/>
    <lineage>
        <taxon>Eukaryota</taxon>
        <taxon>Metazoa</taxon>
        <taxon>Ecdysozoa</taxon>
        <taxon>Nematoda</taxon>
        <taxon>Chromadorea</taxon>
        <taxon>Rhabditida</taxon>
        <taxon>Tylenchina</taxon>
        <taxon>Panagrolaimomorpha</taxon>
        <taxon>Strongyloidoidea</taxon>
        <taxon>Alloionematidae</taxon>
        <taxon>Rhabditophanes</taxon>
    </lineage>
</organism>
<evidence type="ECO:0000313" key="1">
    <source>
        <dbReference type="Proteomes" id="UP000095286"/>
    </source>
</evidence>
<proteinExistence type="predicted"/>
<dbReference type="WBParaSite" id="RSKR_0000502200.1">
    <property type="protein sequence ID" value="RSKR_0000502200.1"/>
    <property type="gene ID" value="RSKR_0000502200"/>
</dbReference>
<protein>
    <submittedName>
        <fullName evidence="2">SAE2 domain-containing protein</fullName>
    </submittedName>
</protein>
<evidence type="ECO:0000313" key="2">
    <source>
        <dbReference type="WBParaSite" id="RSKR_0000502200.1"/>
    </source>
</evidence>
<reference evidence="2" key="1">
    <citation type="submission" date="2016-11" db="UniProtKB">
        <authorList>
            <consortium name="WormBaseParasite"/>
        </authorList>
    </citation>
    <scope>IDENTIFICATION</scope>
    <source>
        <strain evidence="2">KR3021</strain>
    </source>
</reference>